<reference evidence="2 3" key="1">
    <citation type="submission" date="2016-10" db="EMBL/GenBank/DDBJ databases">
        <authorList>
            <person name="de Groot N.N."/>
        </authorList>
    </citation>
    <scope>NUCLEOTIDE SEQUENCE [LARGE SCALE GENOMIC DNA]</scope>
    <source>
        <strain evidence="2 3">CGMCC 4.6945</strain>
    </source>
</reference>
<dbReference type="AlphaFoldDB" id="A0A1I0Y3E4"/>
<protein>
    <submittedName>
        <fullName evidence="2">Uncharacterized protein</fullName>
    </submittedName>
</protein>
<keyword evidence="3" id="KW-1185">Reference proteome</keyword>
<evidence type="ECO:0000313" key="2">
    <source>
        <dbReference type="EMBL" id="SFB06958.1"/>
    </source>
</evidence>
<evidence type="ECO:0000256" key="1">
    <source>
        <dbReference type="SAM" id="MobiDB-lite"/>
    </source>
</evidence>
<evidence type="ECO:0000313" key="3">
    <source>
        <dbReference type="Proteomes" id="UP000199012"/>
    </source>
</evidence>
<dbReference type="EMBL" id="FOKA01000006">
    <property type="protein sequence ID" value="SFB06958.1"/>
    <property type="molecule type" value="Genomic_DNA"/>
</dbReference>
<dbReference type="Proteomes" id="UP000199012">
    <property type="component" value="Unassembled WGS sequence"/>
</dbReference>
<proteinExistence type="predicted"/>
<feature type="compositionally biased region" description="Pro residues" evidence="1">
    <location>
        <begin position="39"/>
        <end position="51"/>
    </location>
</feature>
<organism evidence="2 3">
    <name type="scientific">Cellulomonas marina</name>
    <dbReference type="NCBI Taxonomy" id="988821"/>
    <lineage>
        <taxon>Bacteria</taxon>
        <taxon>Bacillati</taxon>
        <taxon>Actinomycetota</taxon>
        <taxon>Actinomycetes</taxon>
        <taxon>Micrococcales</taxon>
        <taxon>Cellulomonadaceae</taxon>
        <taxon>Cellulomonas</taxon>
    </lineage>
</organism>
<gene>
    <name evidence="2" type="ORF">SAMN05421867_106113</name>
</gene>
<name>A0A1I0Y3E4_9CELL</name>
<sequence>MPFHSARLPDENAPAVQNDPPTQVPGDDEWARAVTDRMPQPPSPMPLPQAA</sequence>
<accession>A0A1I0Y3E4</accession>
<feature type="region of interest" description="Disordered" evidence="1">
    <location>
        <begin position="1"/>
        <end position="51"/>
    </location>
</feature>